<dbReference type="InterPro" id="IPR049624">
    <property type="entry name" value="FOXN1_4"/>
</dbReference>
<dbReference type="PROSITE" id="PS00658">
    <property type="entry name" value="FORK_HEAD_2"/>
    <property type="match status" value="1"/>
</dbReference>
<dbReference type="AlphaFoldDB" id="T2MID9"/>
<dbReference type="CDD" id="cd20030">
    <property type="entry name" value="FH_FOXN1-like"/>
    <property type="match status" value="1"/>
</dbReference>
<keyword evidence="2" id="KW-0805">Transcription regulation</keyword>
<feature type="region of interest" description="Disordered" evidence="7">
    <location>
        <begin position="267"/>
        <end position="322"/>
    </location>
</feature>
<dbReference type="PANTHER" id="PTHR46721">
    <property type="entry name" value="FORKHEAD BOX PROTEIN N1"/>
    <property type="match status" value="1"/>
</dbReference>
<dbReference type="PRINTS" id="PR00053">
    <property type="entry name" value="FORKHEAD"/>
</dbReference>
<organism evidence="9">
    <name type="scientific">Hydra vulgaris</name>
    <name type="common">Hydra</name>
    <name type="synonym">Hydra attenuata</name>
    <dbReference type="NCBI Taxonomy" id="6087"/>
    <lineage>
        <taxon>Eukaryota</taxon>
        <taxon>Metazoa</taxon>
        <taxon>Cnidaria</taxon>
        <taxon>Hydrozoa</taxon>
        <taxon>Hydroidolina</taxon>
        <taxon>Anthoathecata</taxon>
        <taxon>Aplanulata</taxon>
        <taxon>Hydridae</taxon>
        <taxon>Hydra</taxon>
    </lineage>
</organism>
<protein>
    <submittedName>
        <fullName evidence="9">Forkhead box protein N1</fullName>
    </submittedName>
    <submittedName>
        <fullName evidence="11">Forkhead box protein N4 isoform X2</fullName>
    </submittedName>
</protein>
<dbReference type="Pfam" id="PF00250">
    <property type="entry name" value="Forkhead"/>
    <property type="match status" value="1"/>
</dbReference>
<dbReference type="Gene3D" id="1.10.10.10">
    <property type="entry name" value="Winged helix-like DNA-binding domain superfamily/Winged helix DNA-binding domain"/>
    <property type="match status" value="1"/>
</dbReference>
<dbReference type="SMART" id="SM00339">
    <property type="entry name" value="FH"/>
    <property type="match status" value="1"/>
</dbReference>
<evidence type="ECO:0000256" key="2">
    <source>
        <dbReference type="ARBA" id="ARBA00023015"/>
    </source>
</evidence>
<dbReference type="KEGG" id="hmg:100199523"/>
<evidence type="ECO:0000313" key="10">
    <source>
        <dbReference type="Proteomes" id="UP001652625"/>
    </source>
</evidence>
<keyword evidence="3 6" id="KW-0238">DNA-binding</keyword>
<evidence type="ECO:0000256" key="3">
    <source>
        <dbReference type="ARBA" id="ARBA00023125"/>
    </source>
</evidence>
<proteinExistence type="evidence at transcript level"/>
<dbReference type="RefSeq" id="XP_065648471.1">
    <property type="nucleotide sequence ID" value="XM_065792399.1"/>
</dbReference>
<evidence type="ECO:0000256" key="1">
    <source>
        <dbReference type="ARBA" id="ARBA00022473"/>
    </source>
</evidence>
<dbReference type="RefSeq" id="XP_002166457.2">
    <property type="nucleotide sequence ID" value="XM_002166421.2"/>
</dbReference>
<dbReference type="PROSITE" id="PS50039">
    <property type="entry name" value="FORK_HEAD_3"/>
    <property type="match status" value="1"/>
</dbReference>
<dbReference type="EMBL" id="HAAD01005801">
    <property type="protein sequence ID" value="CDG72033.1"/>
    <property type="molecule type" value="mRNA"/>
</dbReference>
<evidence type="ECO:0000256" key="7">
    <source>
        <dbReference type="SAM" id="MobiDB-lite"/>
    </source>
</evidence>
<accession>T2MID9</accession>
<gene>
    <name evidence="9" type="primary">FOXN1</name>
    <name evidence="11" type="synonym">LOC100199523</name>
</gene>
<sequence>MFNQYQTSSLSDLDSISVHDIDFDLGSTNNCYGQFTYGDYLQELQELEQGRTPMKMDRHSLPRNLTNLHWLHNVGMQADQQQQIRQEPISLMVDPNTNMPVQFSANRSAIHAMQSQNITFMSLAQTHAMSQQQQQQQNLYQRHDLHQQNILQHQKYAHDKNKENGSPGAKIFPKPVFSYSCLIAMALRNSDQGSLPVSEIYKYMQSRFPYFKTAPDGWKNSVRHNLSLNKAFCKLERPDGTSQRKGCLWSLKPEKKDQLRREIRKWKKKHPEAIKASMANPDDLSISSDSCDDDSMEDSKIQSPEHTVPESALDMPPSTPLLDDTVKDEPVDEVAVEDVAKELFGSDLLFNHDDLQADEFWNELMDTNMLSSHDRKYLSEDIVELESSVKIEPLSPSTNFFSSAIHQPTLASF</sequence>
<reference evidence="9" key="1">
    <citation type="journal article" date="2013" name="Genome Biol. Evol.">
        <title>Punctuated emergences of genetic and phenotypic innovations in eumetazoan, bilaterian, euteleostome, and hominidae ancestors.</title>
        <authorList>
            <person name="Wenger Y."/>
            <person name="Galliot B."/>
        </authorList>
    </citation>
    <scope>NUCLEOTIDE SEQUENCE</scope>
    <source>
        <tissue evidence="9">Whole animals</tissue>
    </source>
</reference>
<dbReference type="SUPFAM" id="SSF46785">
    <property type="entry name" value="Winged helix' DNA-binding domain"/>
    <property type="match status" value="1"/>
</dbReference>
<dbReference type="InterPro" id="IPR036390">
    <property type="entry name" value="WH_DNA-bd_sf"/>
</dbReference>
<feature type="DNA-binding region" description="Fork-head" evidence="6">
    <location>
        <begin position="174"/>
        <end position="270"/>
    </location>
</feature>
<evidence type="ECO:0000313" key="9">
    <source>
        <dbReference type="EMBL" id="CDG72033.1"/>
    </source>
</evidence>
<dbReference type="GO" id="GO:0000976">
    <property type="term" value="F:transcription cis-regulatory region binding"/>
    <property type="evidence" value="ECO:0007669"/>
    <property type="project" value="TreeGrafter"/>
</dbReference>
<dbReference type="PANTHER" id="PTHR46721:SF3">
    <property type="entry name" value="FORKHEAD BOX N1"/>
    <property type="match status" value="1"/>
</dbReference>
<dbReference type="GeneID" id="100199523"/>
<keyword evidence="4" id="KW-0804">Transcription</keyword>
<evidence type="ECO:0000256" key="5">
    <source>
        <dbReference type="ARBA" id="ARBA00023242"/>
    </source>
</evidence>
<dbReference type="GO" id="GO:0000981">
    <property type="term" value="F:DNA-binding transcription factor activity, RNA polymerase II-specific"/>
    <property type="evidence" value="ECO:0007669"/>
    <property type="project" value="TreeGrafter"/>
</dbReference>
<evidence type="ECO:0000259" key="8">
    <source>
        <dbReference type="PROSITE" id="PS50039"/>
    </source>
</evidence>
<keyword evidence="10" id="KW-1185">Reference proteome</keyword>
<feature type="domain" description="Fork-head" evidence="8">
    <location>
        <begin position="174"/>
        <end position="270"/>
    </location>
</feature>
<reference evidence="11" key="2">
    <citation type="submission" date="2025-05" db="UniProtKB">
        <authorList>
            <consortium name="RefSeq"/>
        </authorList>
    </citation>
    <scope>IDENTIFICATION</scope>
</reference>
<keyword evidence="5 6" id="KW-0539">Nucleus</keyword>
<dbReference type="InterPro" id="IPR001766">
    <property type="entry name" value="Fork_head_dom"/>
</dbReference>
<evidence type="ECO:0000256" key="6">
    <source>
        <dbReference type="PROSITE-ProRule" id="PRU00089"/>
    </source>
</evidence>
<name>T2MID9_HYDVU</name>
<dbReference type="GO" id="GO:0005634">
    <property type="term" value="C:nucleus"/>
    <property type="evidence" value="ECO:0007669"/>
    <property type="project" value="UniProtKB-SubCell"/>
</dbReference>
<evidence type="ECO:0000313" key="11">
    <source>
        <dbReference type="RefSeq" id="XP_065648471.1"/>
    </source>
</evidence>
<evidence type="ECO:0000256" key="4">
    <source>
        <dbReference type="ARBA" id="ARBA00023163"/>
    </source>
</evidence>
<comment type="subcellular location">
    <subcellularLocation>
        <location evidence="6">Nucleus</location>
    </subcellularLocation>
</comment>
<dbReference type="InterPro" id="IPR030456">
    <property type="entry name" value="TF_fork_head_CS_2"/>
</dbReference>
<dbReference type="InterPro" id="IPR036388">
    <property type="entry name" value="WH-like_DNA-bd_sf"/>
</dbReference>
<keyword evidence="1" id="KW-0217">Developmental protein</keyword>
<dbReference type="Proteomes" id="UP001652625">
    <property type="component" value="Chromosome 03"/>
</dbReference>
<dbReference type="OrthoDB" id="10070006at2759"/>